<feature type="region of interest" description="Disordered" evidence="1">
    <location>
        <begin position="60"/>
        <end position="82"/>
    </location>
</feature>
<evidence type="ECO:0000313" key="3">
    <source>
        <dbReference type="EMBL" id="WCR04384.1"/>
    </source>
</evidence>
<dbReference type="Proteomes" id="UP000186216">
    <property type="component" value="Unassembled WGS sequence"/>
</dbReference>
<dbReference type="EMBL" id="FTOU01000012">
    <property type="protein sequence ID" value="SIT02081.1"/>
    <property type="molecule type" value="Genomic_DNA"/>
</dbReference>
<gene>
    <name evidence="3" type="ORF">JHX88_06545</name>
    <name evidence="2" type="ORF">SAMN05421772_112138</name>
</gene>
<sequence>MLRNDPPEIRESYHLDPSYRHGIGLDVVVDAPGITWEVIEDAIRHFRQIGEWNWENPQPVPRERMNLSPEGGPTTINTIPGS</sequence>
<evidence type="ECO:0000256" key="1">
    <source>
        <dbReference type="SAM" id="MobiDB-lite"/>
    </source>
</evidence>
<evidence type="ECO:0000313" key="4">
    <source>
        <dbReference type="Proteomes" id="UP000186216"/>
    </source>
</evidence>
<keyword evidence="5" id="KW-1185">Reference proteome</keyword>
<accession>A0AA45W6L8</accession>
<organism evidence="2 4">
    <name type="scientific">Paracoccus saliphilus</name>
    <dbReference type="NCBI Taxonomy" id="405559"/>
    <lineage>
        <taxon>Bacteria</taxon>
        <taxon>Pseudomonadati</taxon>
        <taxon>Pseudomonadota</taxon>
        <taxon>Alphaproteobacteria</taxon>
        <taxon>Rhodobacterales</taxon>
        <taxon>Paracoccaceae</taxon>
        <taxon>Paracoccus</taxon>
    </lineage>
</organism>
<evidence type="ECO:0000313" key="2">
    <source>
        <dbReference type="EMBL" id="SIT02081.1"/>
    </source>
</evidence>
<dbReference type="Proteomes" id="UP001215549">
    <property type="component" value="Chromosome"/>
</dbReference>
<evidence type="ECO:0000313" key="5">
    <source>
        <dbReference type="Proteomes" id="UP001215549"/>
    </source>
</evidence>
<dbReference type="RefSeq" id="WP_076527231.1">
    <property type="nucleotide sequence ID" value="NZ_CP067140.1"/>
</dbReference>
<name>A0AA45W6L8_9RHOB</name>
<dbReference type="EMBL" id="CP067140">
    <property type="protein sequence ID" value="WCR04384.1"/>
    <property type="molecule type" value="Genomic_DNA"/>
</dbReference>
<protein>
    <submittedName>
        <fullName evidence="2">Uncharacterized protein</fullName>
    </submittedName>
</protein>
<proteinExistence type="predicted"/>
<reference evidence="2 4" key="1">
    <citation type="submission" date="2017-01" db="EMBL/GenBank/DDBJ databases">
        <authorList>
            <person name="Varghese N."/>
            <person name="Submissions S."/>
        </authorList>
    </citation>
    <scope>NUCLEOTIDE SEQUENCE [LARGE SCALE GENOMIC DNA]</scope>
    <source>
        <strain evidence="2 4">DSM 18447</strain>
    </source>
</reference>
<dbReference type="AlphaFoldDB" id="A0AA45W6L8"/>
<reference evidence="3 5" key="2">
    <citation type="submission" date="2021-01" db="EMBL/GenBank/DDBJ databases">
        <title>Biogeographic distribution of Paracoccus.</title>
        <authorList>
            <person name="Hollensteiner J."/>
            <person name="Leineberger J."/>
            <person name="Brinkhoff T."/>
            <person name="Daniel R."/>
        </authorList>
    </citation>
    <scope>NUCLEOTIDE SEQUENCE [LARGE SCALE GENOMIC DNA]</scope>
    <source>
        <strain evidence="3 5">DSM 18447</strain>
    </source>
</reference>